<evidence type="ECO:0000259" key="1">
    <source>
        <dbReference type="Pfam" id="PF07700"/>
    </source>
</evidence>
<comment type="caution">
    <text evidence="2">The sequence shown here is derived from an EMBL/GenBank/DDBJ whole genome shotgun (WGS) entry which is preliminary data.</text>
</comment>
<dbReference type="Pfam" id="PF07700">
    <property type="entry name" value="HNOB"/>
    <property type="match status" value="1"/>
</dbReference>
<name>A0ABW2UHZ5_9RHOB</name>
<proteinExistence type="predicted"/>
<accession>A0ABW2UHZ5</accession>
<dbReference type="Proteomes" id="UP001596516">
    <property type="component" value="Unassembled WGS sequence"/>
</dbReference>
<dbReference type="InterPro" id="IPR011644">
    <property type="entry name" value="Heme_NO-bd"/>
</dbReference>
<dbReference type="EMBL" id="JBHTFQ010000001">
    <property type="protein sequence ID" value="MFC7703087.1"/>
    <property type="molecule type" value="Genomic_DNA"/>
</dbReference>
<sequence>MHGLINRTIQYFVQDIHGPDVWGDMARRLKLPEAGYDPSLAYDDAETFALIDVAVARLHCPRHAFLHDLGQYLITSPAADPLRRLLRVGGATFIEALHALDRMPARAALALPDCALPPTVLTQQGPGRLRLVGRTARADYAHVLMGLIRALAAQHDVGVDLDHARHGEIITIDVVVAEAEVPPRRPDDAGVAYGRVLAGTRGAGQALAGASLIRAGGGQATGATV</sequence>
<dbReference type="PANTHER" id="PTHR45655">
    <property type="entry name" value="GUANYLATE CYCLASE SOLUBLE SUBUNIT BETA-2"/>
    <property type="match status" value="1"/>
</dbReference>
<gene>
    <name evidence="2" type="ORF">ACFQXB_02620</name>
</gene>
<keyword evidence="3" id="KW-1185">Reference proteome</keyword>
<protein>
    <submittedName>
        <fullName evidence="2">Heme NO-binding domain-containing protein</fullName>
    </submittedName>
</protein>
<reference evidence="3" key="1">
    <citation type="journal article" date="2019" name="Int. J. Syst. Evol. Microbiol.">
        <title>The Global Catalogue of Microorganisms (GCM) 10K type strain sequencing project: providing services to taxonomists for standard genome sequencing and annotation.</title>
        <authorList>
            <consortium name="The Broad Institute Genomics Platform"/>
            <consortium name="The Broad Institute Genome Sequencing Center for Infectious Disease"/>
            <person name="Wu L."/>
            <person name="Ma J."/>
        </authorList>
    </citation>
    <scope>NUCLEOTIDE SEQUENCE [LARGE SCALE GENOMIC DNA]</scope>
    <source>
        <strain evidence="3">CGMCC 1.12750</strain>
    </source>
</reference>
<dbReference type="Gene3D" id="3.90.1520.10">
    <property type="entry name" value="H-NOX domain"/>
    <property type="match status" value="1"/>
</dbReference>
<dbReference type="SUPFAM" id="SSF111126">
    <property type="entry name" value="Ligand-binding domain in the NO signalling and Golgi transport"/>
    <property type="match status" value="1"/>
</dbReference>
<dbReference type="RefSeq" id="WP_377398651.1">
    <property type="nucleotide sequence ID" value="NZ_JBHTFQ010000001.1"/>
</dbReference>
<organism evidence="2 3">
    <name type="scientific">Plastorhodobacter daqingensis</name>
    <dbReference type="NCBI Taxonomy" id="1387281"/>
    <lineage>
        <taxon>Bacteria</taxon>
        <taxon>Pseudomonadati</taxon>
        <taxon>Pseudomonadota</taxon>
        <taxon>Alphaproteobacteria</taxon>
        <taxon>Rhodobacterales</taxon>
        <taxon>Paracoccaceae</taxon>
        <taxon>Plastorhodobacter</taxon>
    </lineage>
</organism>
<evidence type="ECO:0000313" key="3">
    <source>
        <dbReference type="Proteomes" id="UP001596516"/>
    </source>
</evidence>
<dbReference type="PANTHER" id="PTHR45655:SF13">
    <property type="entry name" value="SOLUBLE GUANYLATE CYCLASE GCY-32-RELATED"/>
    <property type="match status" value="1"/>
</dbReference>
<dbReference type="InterPro" id="IPR024096">
    <property type="entry name" value="NO_sig/Golgi_transp_ligand-bd"/>
</dbReference>
<evidence type="ECO:0000313" key="2">
    <source>
        <dbReference type="EMBL" id="MFC7703087.1"/>
    </source>
</evidence>
<dbReference type="InterPro" id="IPR038158">
    <property type="entry name" value="H-NOX_domain_sf"/>
</dbReference>
<feature type="domain" description="Heme NO-binding" evidence="1">
    <location>
        <begin position="2"/>
        <end position="161"/>
    </location>
</feature>